<name>A0AC34QV82_9BILA</name>
<proteinExistence type="predicted"/>
<evidence type="ECO:0000313" key="1">
    <source>
        <dbReference type="Proteomes" id="UP000887576"/>
    </source>
</evidence>
<dbReference type="WBParaSite" id="JU765_v2.g19800.t1">
    <property type="protein sequence ID" value="JU765_v2.g19800.t1"/>
    <property type="gene ID" value="JU765_v2.g19800"/>
</dbReference>
<organism evidence="1 2">
    <name type="scientific">Panagrolaimus sp. JU765</name>
    <dbReference type="NCBI Taxonomy" id="591449"/>
    <lineage>
        <taxon>Eukaryota</taxon>
        <taxon>Metazoa</taxon>
        <taxon>Ecdysozoa</taxon>
        <taxon>Nematoda</taxon>
        <taxon>Chromadorea</taxon>
        <taxon>Rhabditida</taxon>
        <taxon>Tylenchina</taxon>
        <taxon>Panagrolaimomorpha</taxon>
        <taxon>Panagrolaimoidea</taxon>
        <taxon>Panagrolaimidae</taxon>
        <taxon>Panagrolaimus</taxon>
    </lineage>
</organism>
<evidence type="ECO:0000313" key="2">
    <source>
        <dbReference type="WBParaSite" id="JU765_v2.g19800.t1"/>
    </source>
</evidence>
<protein>
    <submittedName>
        <fullName evidence="2">N-acetylgalactosaminide beta-1,3-galactosyltransferase</fullName>
    </submittedName>
</protein>
<accession>A0AC34QV82</accession>
<reference evidence="2" key="1">
    <citation type="submission" date="2022-11" db="UniProtKB">
        <authorList>
            <consortium name="WormBaseParasite"/>
        </authorList>
    </citation>
    <scope>IDENTIFICATION</scope>
</reference>
<sequence>MARVSHTAAVNVLIGVVIGFFISFLFNSKGLTYDYSPLRAFRTNSHLQHRHDAHGEADVDDAEAPERAIHFHANGTDQHDDALAQEISKKVRVFCWILTGKQNHEKRAIHVKATWSRRCNKYVFMSSEEDANLPAINLNISEGRDHLWAKTKAAFTYIHKHHLNDYDWFLKADDDTYVVVENLRFLLMPHNPDEPVFFGCKFKPFTKQGYMSGGAGYVLSRAALDAFVTKGIPDDTKCAPGEGGAEDAEMGKCLEKLGVKAGDSRDSEGHHRFLPFVPEHHLIPGHVDPSFWFWQYIYYPMDQGPGCCSDYAISFHYVNANLMYVLEYLIYHLRPFGADSSVDELKRSKFNKKEMLQAAYAMSISNMGADDVFKKKLDDLPLLLHQNDTNPEN</sequence>
<dbReference type="Proteomes" id="UP000887576">
    <property type="component" value="Unplaced"/>
</dbReference>